<feature type="compositionally biased region" description="Polar residues" evidence="2">
    <location>
        <begin position="658"/>
        <end position="667"/>
    </location>
</feature>
<dbReference type="InterPro" id="IPR019451">
    <property type="entry name" value="Rtp1_C1"/>
</dbReference>
<dbReference type="InterPro" id="IPR016024">
    <property type="entry name" value="ARM-type_fold"/>
</dbReference>
<dbReference type="PANTHER" id="PTHR20959:SF1">
    <property type="entry name" value="TRANSPORT AND GOLGI ORGANIZATION PROTEIN 6 HOMOLOG"/>
    <property type="match status" value="1"/>
</dbReference>
<evidence type="ECO:0000256" key="2">
    <source>
        <dbReference type="SAM" id="MobiDB-lite"/>
    </source>
</evidence>
<dbReference type="Pfam" id="PF10363">
    <property type="entry name" value="RTP1_C1"/>
    <property type="match status" value="1"/>
</dbReference>
<comment type="caution">
    <text evidence="6">The sequence shown here is derived from an EMBL/GenBank/DDBJ whole genome shotgun (WGS) entry which is preliminary data.</text>
</comment>
<evidence type="ECO:0000256" key="1">
    <source>
        <dbReference type="ARBA" id="ARBA00005724"/>
    </source>
</evidence>
<feature type="compositionally biased region" description="Polar residues" evidence="2">
    <location>
        <begin position="585"/>
        <end position="594"/>
    </location>
</feature>
<protein>
    <submittedName>
        <fullName evidence="6">Transport and Golgi organization protein 6</fullName>
    </submittedName>
</protein>
<evidence type="ECO:0000259" key="4">
    <source>
        <dbReference type="Pfam" id="PF10363"/>
    </source>
</evidence>
<dbReference type="OrthoDB" id="39591at2759"/>
<keyword evidence="7" id="KW-1185">Reference proteome</keyword>
<dbReference type="InterPro" id="IPR011989">
    <property type="entry name" value="ARM-like"/>
</dbReference>
<feature type="domain" description="TANGO6 N-terminal" evidence="5">
    <location>
        <begin position="68"/>
        <end position="222"/>
    </location>
</feature>
<feature type="region of interest" description="Disordered" evidence="2">
    <location>
        <begin position="885"/>
        <end position="909"/>
    </location>
</feature>
<dbReference type="Pfam" id="PF10304">
    <property type="entry name" value="RTP1_C2"/>
    <property type="match status" value="1"/>
</dbReference>
<feature type="compositionally biased region" description="Low complexity" evidence="2">
    <location>
        <begin position="747"/>
        <end position="757"/>
    </location>
</feature>
<dbReference type="Gene3D" id="1.25.10.10">
    <property type="entry name" value="Leucine-rich Repeat Variant"/>
    <property type="match status" value="1"/>
</dbReference>
<organism evidence="6 7">
    <name type="scientific">Folsomia candida</name>
    <name type="common">Springtail</name>
    <dbReference type="NCBI Taxonomy" id="158441"/>
    <lineage>
        <taxon>Eukaryota</taxon>
        <taxon>Metazoa</taxon>
        <taxon>Ecdysozoa</taxon>
        <taxon>Arthropoda</taxon>
        <taxon>Hexapoda</taxon>
        <taxon>Collembola</taxon>
        <taxon>Entomobryomorpha</taxon>
        <taxon>Isotomoidea</taxon>
        <taxon>Isotomidae</taxon>
        <taxon>Proisotominae</taxon>
        <taxon>Folsomia</taxon>
    </lineage>
</organism>
<evidence type="ECO:0000313" key="6">
    <source>
        <dbReference type="EMBL" id="OXA64475.1"/>
    </source>
</evidence>
<dbReference type="GO" id="GO:0009306">
    <property type="term" value="P:protein secretion"/>
    <property type="evidence" value="ECO:0007669"/>
    <property type="project" value="TreeGrafter"/>
</dbReference>
<dbReference type="Proteomes" id="UP000198287">
    <property type="component" value="Unassembled WGS sequence"/>
</dbReference>
<accession>A0A226F3W0</accession>
<gene>
    <name evidence="6" type="ORF">Fcan01_03557</name>
</gene>
<name>A0A226F3W0_FOLCA</name>
<dbReference type="SUPFAM" id="SSF48371">
    <property type="entry name" value="ARM repeat"/>
    <property type="match status" value="1"/>
</dbReference>
<dbReference type="PANTHER" id="PTHR20959">
    <property type="entry name" value="TRANSPORT AND GOLGI ORGANIZATION PROTEIN 6 FAMILY MEMBER"/>
    <property type="match status" value="1"/>
</dbReference>
<feature type="domain" description="RNA polymerase II assembly factor Rtp1 C-terminal" evidence="4">
    <location>
        <begin position="976"/>
        <end position="1109"/>
    </location>
</feature>
<evidence type="ECO:0000259" key="5">
    <source>
        <dbReference type="Pfam" id="PF25267"/>
    </source>
</evidence>
<dbReference type="OMA" id="DSYVYLM"/>
<sequence>MMDKILEALKCMSAPFDGTISGIERQNSTDGPESVLLSIVSKCKEIVIDVKLDGWSKNLRDNCGPLTPSWAFTCTALDLLVQIGHDVNEAEMMQPEEEKSIEVLSIQAQGDIQKCVEFIVGFGLLPYFLPNVGVPEKVRKRNRAAFDLFLASDNILTPLIKFHRLAQVVDGLLQISTSHPSFASLIIPKHAADILAALLQICKSPISKPSQTKPGSLSESEFKYVMTLRNRFHTHLNVFLSSHIPKSILINSLFLIGEKPKFMREACTNLMQEIMISPNNGVIITASTLLNESSASNVWSLAKIVANLLRSSLQSVSESHLYKKIFQDMCCQCVQMILPTSAESSKTTRGEGRKDEDISVKRAIPSCENDVADAVNNSNINANLQSQCLGTNKELCRIGLFCSLVLMDIDCQMSKLFVWDHLFKPVSDLLGQSQDEQRCEEIIMKPINRNAPPPPPHFPPRAEQLTRVNGNILITWVDIDRVIAVSEVAEGLLSLVVPTGISIPLHAFQPSWSLLFQALVACEKYLERKIQEPEVSHLALVLSSKLKNVFILLFELVSAGVGDKLDLLSSSTTSNTTIDSGGSKCKTTTPRPGAQNSNISLKCAKTLAEFCMELLVNEQADVNIFQLMSSSSSNCGSSSGHDGGEKTGTTVKIGGHVSRTNYAEPSNTTTTSDDKKDDDGRAFRVLADECVILCSIFKDERLANIISQLFRQLLSYENENIKERTQSSSHGQKQEEEQQAQKHKVSDASLSSSSQDSVFPPGETEKAPAPMISTTSSELTQLEHALEEGHDETALQKFVALKLLEELGKDDKILENCVNTDDYKETLLIVELVIRRLAMELRESSRSGQICEFSQTIVFALGFLGTIVETAGSVGFLAEVAGAGASPGTTHKKKNSSLSSSPLSNLEGEKDDDGFWTELQRFTPHLRMIADSNDLGLVNLGIPPMAENILISILSCGQEGTLGKSGGKAREVISHLQKALKDVANPMLPIKGHGLLQLRRLLESKDPETLSSDSLLLQIFHAELNNDDSYVYLMAIQGLATLGLKFHKIVIPILIQEYNNVINPATDDTDHGEGGDRRKLFKAMTESESIEYRMKVGEVLVKVTQQLGDIAPIYRVALTNLLFRIVRDNEPLIRASALSNLGELCHLLKFSLGVILTEVWYNVDAILSCEKNIHVRRAALHLLVLLLKGVEKEFGSHHLLTDVQLGGYLRDARRLLTRTEQRESDPVARTHAQLALQELELIVKKLLLPTQEVSYKIKVLDSLE</sequence>
<dbReference type="InterPro" id="IPR057347">
    <property type="entry name" value="TANGO6_N"/>
</dbReference>
<feature type="region of interest" description="Disordered" evidence="2">
    <location>
        <begin position="634"/>
        <end position="678"/>
    </location>
</feature>
<comment type="similarity">
    <text evidence="1">Belongs to the Tango6 family.</text>
</comment>
<dbReference type="Pfam" id="PF25267">
    <property type="entry name" value="TANGO6_N"/>
    <property type="match status" value="1"/>
</dbReference>
<dbReference type="AlphaFoldDB" id="A0A226F3W0"/>
<evidence type="ECO:0000313" key="7">
    <source>
        <dbReference type="Proteomes" id="UP000198287"/>
    </source>
</evidence>
<feature type="region of interest" description="Disordered" evidence="2">
    <location>
        <begin position="572"/>
        <end position="594"/>
    </location>
</feature>
<reference evidence="6 7" key="1">
    <citation type="submission" date="2015-12" db="EMBL/GenBank/DDBJ databases">
        <title>The genome of Folsomia candida.</title>
        <authorList>
            <person name="Faddeeva A."/>
            <person name="Derks M.F."/>
            <person name="Anvar Y."/>
            <person name="Smit S."/>
            <person name="Van Straalen N."/>
            <person name="Roelofs D."/>
        </authorList>
    </citation>
    <scope>NUCLEOTIDE SEQUENCE [LARGE SCALE GENOMIC DNA]</scope>
    <source>
        <strain evidence="6 7">VU population</strain>
        <tissue evidence="6">Whole body</tissue>
    </source>
</reference>
<dbReference type="EMBL" id="LNIX01000001">
    <property type="protein sequence ID" value="OXA64475.1"/>
    <property type="molecule type" value="Genomic_DNA"/>
</dbReference>
<feature type="domain" description="RNA polymerase II assembly factor Rtp1 C-terminal" evidence="3">
    <location>
        <begin position="1209"/>
        <end position="1240"/>
    </location>
</feature>
<dbReference type="InterPro" id="IPR019414">
    <property type="entry name" value="Rtp1_C2"/>
</dbReference>
<feature type="compositionally biased region" description="Basic and acidic residues" evidence="2">
    <location>
        <begin position="732"/>
        <end position="746"/>
    </location>
</feature>
<feature type="compositionally biased region" description="Low complexity" evidence="2">
    <location>
        <begin position="896"/>
        <end position="906"/>
    </location>
</feature>
<proteinExistence type="inferred from homology"/>
<feature type="region of interest" description="Disordered" evidence="2">
    <location>
        <begin position="722"/>
        <end position="774"/>
    </location>
</feature>
<evidence type="ECO:0000259" key="3">
    <source>
        <dbReference type="Pfam" id="PF10304"/>
    </source>
</evidence>
<feature type="compositionally biased region" description="Low complexity" evidence="2">
    <location>
        <begin position="572"/>
        <end position="583"/>
    </location>
</feature>
<dbReference type="InterPro" id="IPR039600">
    <property type="entry name" value="TANGO6/Rtp1"/>
</dbReference>